<dbReference type="AlphaFoldDB" id="A0A2N6UF93"/>
<sequence length="255" mass="29513">MGLDNLNQDALVSIITPVYNAESFIADTIDSVINQTYKNFEMILVDDCSTDDSKLVIDKYSSDSRIKYVKLSENSGAAVARNKGIELATGRYISFIDSDDVWHKDKLKKQLCFMRDNNYGFTYTNFEFMDEKGELKKSSPKLPDKLNYTGLLKNTAIACSTVCIDRELVGDFRMPLVRKGQDTATWLQILRNYPAAYLLDEPLNRYRIRTGSLSDNKIQALKRTWNTYYRLEKLPFLKAVYYFCHYVMNSILRRI</sequence>
<dbReference type="Proteomes" id="UP000235701">
    <property type="component" value="Unassembled WGS sequence"/>
</dbReference>
<feature type="domain" description="Glycosyltransferase 2-like" evidence="1">
    <location>
        <begin position="13"/>
        <end position="163"/>
    </location>
</feature>
<comment type="caution">
    <text evidence="2">The sequence shown here is derived from an EMBL/GenBank/DDBJ whole genome shotgun (WGS) entry which is preliminary data.</text>
</comment>
<dbReference type="PANTHER" id="PTHR22916:SF3">
    <property type="entry name" value="UDP-GLCNAC:BETAGAL BETA-1,3-N-ACETYLGLUCOSAMINYLTRANSFERASE-LIKE PROTEIN 1"/>
    <property type="match status" value="1"/>
</dbReference>
<name>A0A2N6UF93_9LACT</name>
<dbReference type="Gene3D" id="3.90.550.10">
    <property type="entry name" value="Spore Coat Polysaccharide Biosynthesis Protein SpsA, Chain A"/>
    <property type="match status" value="1"/>
</dbReference>
<dbReference type="PANTHER" id="PTHR22916">
    <property type="entry name" value="GLYCOSYLTRANSFERASE"/>
    <property type="match status" value="1"/>
</dbReference>
<keyword evidence="2" id="KW-0808">Transferase</keyword>
<dbReference type="InterPro" id="IPR001173">
    <property type="entry name" value="Glyco_trans_2-like"/>
</dbReference>
<dbReference type="SUPFAM" id="SSF53448">
    <property type="entry name" value="Nucleotide-diphospho-sugar transferases"/>
    <property type="match status" value="1"/>
</dbReference>
<reference evidence="2 3" key="1">
    <citation type="submission" date="2017-09" db="EMBL/GenBank/DDBJ databases">
        <title>Bacterial strain isolated from the female urinary microbiota.</title>
        <authorList>
            <person name="Thomas-White K."/>
            <person name="Kumar N."/>
            <person name="Forster S."/>
            <person name="Putonti C."/>
            <person name="Lawley T."/>
            <person name="Wolfe A.J."/>
        </authorList>
    </citation>
    <scope>NUCLEOTIDE SEQUENCE [LARGE SCALE GENOMIC DNA]</scope>
    <source>
        <strain evidence="2 3">UMB0240</strain>
    </source>
</reference>
<evidence type="ECO:0000313" key="2">
    <source>
        <dbReference type="EMBL" id="PMC80216.1"/>
    </source>
</evidence>
<evidence type="ECO:0000259" key="1">
    <source>
        <dbReference type="Pfam" id="PF00535"/>
    </source>
</evidence>
<accession>A0A2N6UF93</accession>
<organism evidence="2 3">
    <name type="scientific">Aerococcus viridans</name>
    <dbReference type="NCBI Taxonomy" id="1377"/>
    <lineage>
        <taxon>Bacteria</taxon>
        <taxon>Bacillati</taxon>
        <taxon>Bacillota</taxon>
        <taxon>Bacilli</taxon>
        <taxon>Lactobacillales</taxon>
        <taxon>Aerococcaceae</taxon>
        <taxon>Aerococcus</taxon>
    </lineage>
</organism>
<dbReference type="EMBL" id="PNHQ01000004">
    <property type="protein sequence ID" value="PMC80216.1"/>
    <property type="molecule type" value="Genomic_DNA"/>
</dbReference>
<dbReference type="OrthoDB" id="8773442at2"/>
<dbReference type="InterPro" id="IPR029044">
    <property type="entry name" value="Nucleotide-diphossugar_trans"/>
</dbReference>
<dbReference type="CDD" id="cd00761">
    <property type="entry name" value="Glyco_tranf_GTA_type"/>
    <property type="match status" value="1"/>
</dbReference>
<keyword evidence="3" id="KW-1185">Reference proteome</keyword>
<dbReference type="GO" id="GO:0016758">
    <property type="term" value="F:hexosyltransferase activity"/>
    <property type="evidence" value="ECO:0007669"/>
    <property type="project" value="UniProtKB-ARBA"/>
</dbReference>
<proteinExistence type="predicted"/>
<evidence type="ECO:0000313" key="3">
    <source>
        <dbReference type="Proteomes" id="UP000235701"/>
    </source>
</evidence>
<protein>
    <submittedName>
        <fullName evidence="2">Glycosyl transferase</fullName>
    </submittedName>
</protein>
<gene>
    <name evidence="2" type="ORF">CJ191_02400</name>
</gene>
<dbReference type="Pfam" id="PF00535">
    <property type="entry name" value="Glycos_transf_2"/>
    <property type="match status" value="1"/>
</dbReference>